<proteinExistence type="predicted"/>
<dbReference type="AlphaFoldDB" id="A0A239SVC0"/>
<gene>
    <name evidence="1" type="ORF">SAMEA4530655_04626</name>
</gene>
<keyword evidence="2" id="KW-1185">Reference proteome</keyword>
<accession>A0A239SVC0</accession>
<protein>
    <recommendedName>
        <fullName evidence="3">Lipoprotein</fullName>
    </recommendedName>
</protein>
<name>A0A239SVC0_9BURK</name>
<evidence type="ECO:0000313" key="1">
    <source>
        <dbReference type="EMBL" id="SNU89441.1"/>
    </source>
</evidence>
<organism evidence="1 2">
    <name type="scientific">Pandoraea sputorum</name>
    <dbReference type="NCBI Taxonomy" id="93222"/>
    <lineage>
        <taxon>Bacteria</taxon>
        <taxon>Pseudomonadati</taxon>
        <taxon>Pseudomonadota</taxon>
        <taxon>Betaproteobacteria</taxon>
        <taxon>Burkholderiales</taxon>
        <taxon>Burkholderiaceae</taxon>
        <taxon>Pandoraea</taxon>
    </lineage>
</organism>
<evidence type="ECO:0000313" key="2">
    <source>
        <dbReference type="Proteomes" id="UP000215126"/>
    </source>
</evidence>
<dbReference type="Proteomes" id="UP000215126">
    <property type="component" value="Chromosome 1"/>
</dbReference>
<reference evidence="1 2" key="1">
    <citation type="submission" date="2017-06" db="EMBL/GenBank/DDBJ databases">
        <authorList>
            <consortium name="Pathogen Informatics"/>
        </authorList>
    </citation>
    <scope>NUCLEOTIDE SEQUENCE [LARGE SCALE GENOMIC DNA]</scope>
    <source>
        <strain evidence="1 2">NCTC13161</strain>
    </source>
</reference>
<evidence type="ECO:0008006" key="3">
    <source>
        <dbReference type="Google" id="ProtNLM"/>
    </source>
</evidence>
<sequence>MLCRGQFSLDENSGAMPLEYKTTDQISGQNVKLNATKELAGWVRLVGACVVAAGILSACAPAAVVNKDKLASVKTVAVVTAEKPVYRANSVDSARMIGFTPTDLIVAAVANVAGAVGNANREKNTASFDELVTQRVGDTGVNRKVTDGVIDVFRRQGYNVVEVSAEQFKAVREGAAPEQKVDAYVQSTLAENYFAASSLAAFMRTVKLSVQILGPDAKDVIYSSTHTKLPHDAPYYNTYARMVDDLPTAVQGLDSALLTQLPEFAASFKSAR</sequence>
<dbReference type="EMBL" id="LT906435">
    <property type="protein sequence ID" value="SNU89441.1"/>
    <property type="molecule type" value="Genomic_DNA"/>
</dbReference>